<dbReference type="RefSeq" id="WP_009200859.1">
    <property type="nucleotide sequence ID" value="NZ_ACJX03000001.1"/>
</dbReference>
<evidence type="ECO:0000313" key="2">
    <source>
        <dbReference type="EMBL" id="KRT36458.1"/>
    </source>
</evidence>
<dbReference type="PANTHER" id="PTHR43679:SF2">
    <property type="entry name" value="OCTANOYL-[GCVH]:PROTEIN N-OCTANOYLTRANSFERASE"/>
    <property type="match status" value="1"/>
</dbReference>
<keyword evidence="2" id="KW-0808">Transferase</keyword>
<dbReference type="InterPro" id="IPR050664">
    <property type="entry name" value="Octanoyltrans_LipM/LipL"/>
</dbReference>
<dbReference type="GO" id="GO:0016874">
    <property type="term" value="F:ligase activity"/>
    <property type="evidence" value="ECO:0007669"/>
    <property type="project" value="UniProtKB-KW"/>
</dbReference>
<dbReference type="PROSITE" id="PS51733">
    <property type="entry name" value="BPL_LPL_CATALYTIC"/>
    <property type="match status" value="1"/>
</dbReference>
<evidence type="ECO:0000259" key="1">
    <source>
        <dbReference type="PROSITE" id="PS51733"/>
    </source>
</evidence>
<keyword evidence="3" id="KW-1185">Reference proteome</keyword>
<dbReference type="eggNOG" id="COG0095">
    <property type="taxonomic scope" value="Bacteria"/>
</dbReference>
<dbReference type="InterPro" id="IPR004143">
    <property type="entry name" value="BPL_LPL_catalytic"/>
</dbReference>
<accession>A0A0T5XDM7</accession>
<name>A0A0T5XDM7_9BACT</name>
<sequence>MEGWRIIPLRVDDPFYSMAIDEAILKLNSEGRSPNTLRFWRWQPSTVSIGYFQSLEREVDLQAADKHGVAVVRRLSGGGAVFHDHDGELTYSVVCRQEDLPRDIMESFRVICGGLIKGLDRLGLEARFAPLNDVEVGGKKISGSAQTRKWGSVLQHGTILVDPDIRLMFELLKVSPEKISDKFIASVYERVTSLARDLKKRPSFEEVRDAMCGGFADSLGASFEEGDLTPEEINLAEELKAKYASKEWLMKR</sequence>
<feature type="domain" description="BPL/LPL catalytic" evidence="1">
    <location>
        <begin position="31"/>
        <end position="223"/>
    </location>
</feature>
<organism evidence="2 3">
    <name type="scientific">Acetomicrobium hydrogeniformans ATCC BAA-1850</name>
    <dbReference type="NCBI Taxonomy" id="592015"/>
    <lineage>
        <taxon>Bacteria</taxon>
        <taxon>Thermotogati</taxon>
        <taxon>Synergistota</taxon>
        <taxon>Synergistia</taxon>
        <taxon>Synergistales</taxon>
        <taxon>Acetomicrobiaceae</taxon>
        <taxon>Acetomicrobium</taxon>
    </lineage>
</organism>
<dbReference type="Gene3D" id="3.30.930.10">
    <property type="entry name" value="Bira Bifunctional Protein, Domain 2"/>
    <property type="match status" value="1"/>
</dbReference>
<proteinExistence type="predicted"/>
<gene>
    <name evidence="2" type="ORF">HMPREF1705_03742</name>
</gene>
<dbReference type="OrthoDB" id="9788148at2"/>
<dbReference type="InterPro" id="IPR045864">
    <property type="entry name" value="aa-tRNA-synth_II/BPL/LPL"/>
</dbReference>
<comment type="caution">
    <text evidence="2">The sequence shown here is derived from an EMBL/GenBank/DDBJ whole genome shotgun (WGS) entry which is preliminary data.</text>
</comment>
<dbReference type="EMBL" id="ACJX03000001">
    <property type="protein sequence ID" value="KRT36458.1"/>
    <property type="molecule type" value="Genomic_DNA"/>
</dbReference>
<dbReference type="SUPFAM" id="SSF55681">
    <property type="entry name" value="Class II aaRS and biotin synthetases"/>
    <property type="match status" value="1"/>
</dbReference>
<dbReference type="GO" id="GO:0016740">
    <property type="term" value="F:transferase activity"/>
    <property type="evidence" value="ECO:0007669"/>
    <property type="project" value="UniProtKB-KW"/>
</dbReference>
<dbReference type="AlphaFoldDB" id="A0A0T5XDM7"/>
<dbReference type="STRING" id="592015.HMPREF1705_03742"/>
<evidence type="ECO:0000313" key="3">
    <source>
        <dbReference type="Proteomes" id="UP000005273"/>
    </source>
</evidence>
<dbReference type="Proteomes" id="UP000005273">
    <property type="component" value="Unassembled WGS sequence"/>
</dbReference>
<keyword evidence="2" id="KW-0436">Ligase</keyword>
<dbReference type="CDD" id="cd16443">
    <property type="entry name" value="LplA"/>
    <property type="match status" value="1"/>
</dbReference>
<reference evidence="3" key="1">
    <citation type="submission" date="2012-09" db="EMBL/GenBank/DDBJ databases">
        <authorList>
            <person name="Weinstock G."/>
            <person name="Sodergren E."/>
            <person name="Clifton S."/>
            <person name="Fulton L."/>
            <person name="Fulton B."/>
            <person name="Courtney L."/>
            <person name="Fronick C."/>
            <person name="Harrison M."/>
            <person name="Strong C."/>
            <person name="Farmer C."/>
            <person name="Delehaunty K."/>
            <person name="Markovic C."/>
            <person name="Hall O."/>
            <person name="Minx P."/>
            <person name="Tomlinson C."/>
            <person name="Mitreva M."/>
            <person name="Nelson J."/>
            <person name="Hou S."/>
            <person name="Wollam A."/>
            <person name="Pepin K.H."/>
            <person name="Johnson M."/>
            <person name="Bhonagiri V."/>
            <person name="Nash W.E."/>
            <person name="Suruliraj S."/>
            <person name="Warren W."/>
            <person name="Chinwalla A."/>
            <person name="Mardis E.R."/>
            <person name="Wilson R.K."/>
        </authorList>
    </citation>
    <scope>NUCLEOTIDE SEQUENCE [LARGE SCALE GENOMIC DNA]</scope>
    <source>
        <strain evidence="3">OS1</strain>
    </source>
</reference>
<dbReference type="PANTHER" id="PTHR43679">
    <property type="entry name" value="OCTANOYLTRANSFERASE LIPM-RELATED"/>
    <property type="match status" value="1"/>
</dbReference>
<protein>
    <submittedName>
        <fullName evidence="2">Lipoyltransferase and lipoate-protein ligase</fullName>
    </submittedName>
</protein>
<dbReference type="Pfam" id="PF21948">
    <property type="entry name" value="LplA-B_cat"/>
    <property type="match status" value="1"/>
</dbReference>